<protein>
    <recommendedName>
        <fullName evidence="1">AB hydrolase-1 domain-containing protein</fullName>
    </recommendedName>
</protein>
<dbReference type="EMBL" id="BMRG01000018">
    <property type="protein sequence ID" value="GGP79007.1"/>
    <property type="molecule type" value="Genomic_DNA"/>
</dbReference>
<gene>
    <name evidence="2" type="ORF">GCM10010185_61140</name>
</gene>
<reference evidence="2" key="2">
    <citation type="submission" date="2020-09" db="EMBL/GenBank/DDBJ databases">
        <authorList>
            <person name="Sun Q."/>
            <person name="Ohkuma M."/>
        </authorList>
    </citation>
    <scope>NUCLEOTIDE SEQUENCE</scope>
    <source>
        <strain evidence="2">JCM 3313</strain>
    </source>
</reference>
<accession>A0A918EH63</accession>
<proteinExistence type="predicted"/>
<dbReference type="SUPFAM" id="SSF53474">
    <property type="entry name" value="alpha/beta-Hydrolases"/>
    <property type="match status" value="1"/>
</dbReference>
<evidence type="ECO:0000313" key="3">
    <source>
        <dbReference type="Proteomes" id="UP000639606"/>
    </source>
</evidence>
<name>A0A918EH63_9PSEU</name>
<dbReference type="InterPro" id="IPR000073">
    <property type="entry name" value="AB_hydrolase_1"/>
</dbReference>
<sequence length="393" mass="41450">MLNPQTRQAVTDVVAAVQSVRPLAAVLEHPVRVAMPGPPETRRWFHRVAERLGAPYFAEAGGQPSAALDRVVSGRLGLDRLPPIAEEHWPEADAAVADAEARGFAALCRQAVVTADDGVRVLAHAAGDPTASAVVVASACGMPAALAEPWVRGLARSHHVLTWESRGLFGAPRDLREPRFDAATDVAAQVRDAIAVMDHFGVARAHVVGLCGGAVLAVVAAHEHPERVSSLSLWHGDFELGAAAPKTSHQKDLQALMALAARDRASARAVHATLTASMLTGTPPDLAHLVLYPYATPELLFRYCLLNGAIMGTDVGPLLAEVPHPALVVTSRDDRTAHPDGSRHVAERLPGGRLVVLPHGDHLSLFRGTAVLEIAERFAADPGADPLTAPAHS</sequence>
<organism evidence="2 3">
    <name type="scientific">Saccharothrix coeruleofusca</name>
    <dbReference type="NCBI Taxonomy" id="33919"/>
    <lineage>
        <taxon>Bacteria</taxon>
        <taxon>Bacillati</taxon>
        <taxon>Actinomycetota</taxon>
        <taxon>Actinomycetes</taxon>
        <taxon>Pseudonocardiales</taxon>
        <taxon>Pseudonocardiaceae</taxon>
        <taxon>Saccharothrix</taxon>
    </lineage>
</organism>
<dbReference type="InterPro" id="IPR029058">
    <property type="entry name" value="AB_hydrolase_fold"/>
</dbReference>
<feature type="domain" description="AB hydrolase-1" evidence="1">
    <location>
        <begin position="150"/>
        <end position="366"/>
    </location>
</feature>
<dbReference type="Proteomes" id="UP000639606">
    <property type="component" value="Unassembled WGS sequence"/>
</dbReference>
<reference evidence="2" key="1">
    <citation type="journal article" date="2014" name="Int. J. Syst. Evol. Microbiol.">
        <title>Complete genome sequence of Corynebacterium casei LMG S-19264T (=DSM 44701T), isolated from a smear-ripened cheese.</title>
        <authorList>
            <consortium name="US DOE Joint Genome Institute (JGI-PGF)"/>
            <person name="Walter F."/>
            <person name="Albersmeier A."/>
            <person name="Kalinowski J."/>
            <person name="Ruckert C."/>
        </authorList>
    </citation>
    <scope>NUCLEOTIDE SEQUENCE</scope>
    <source>
        <strain evidence="2">JCM 3313</strain>
    </source>
</reference>
<dbReference type="Gene3D" id="3.40.50.1820">
    <property type="entry name" value="alpha/beta hydrolase"/>
    <property type="match status" value="1"/>
</dbReference>
<dbReference type="Pfam" id="PF00561">
    <property type="entry name" value="Abhydrolase_1"/>
    <property type="match status" value="1"/>
</dbReference>
<dbReference type="PANTHER" id="PTHR43433">
    <property type="entry name" value="HYDROLASE, ALPHA/BETA FOLD FAMILY PROTEIN"/>
    <property type="match status" value="1"/>
</dbReference>
<evidence type="ECO:0000313" key="2">
    <source>
        <dbReference type="EMBL" id="GGP79007.1"/>
    </source>
</evidence>
<keyword evidence="3" id="KW-1185">Reference proteome</keyword>
<dbReference type="GO" id="GO:0003824">
    <property type="term" value="F:catalytic activity"/>
    <property type="evidence" value="ECO:0007669"/>
    <property type="project" value="UniProtKB-ARBA"/>
</dbReference>
<dbReference type="AlphaFoldDB" id="A0A918EH63"/>
<evidence type="ECO:0000259" key="1">
    <source>
        <dbReference type="Pfam" id="PF00561"/>
    </source>
</evidence>
<comment type="caution">
    <text evidence="2">The sequence shown here is derived from an EMBL/GenBank/DDBJ whole genome shotgun (WGS) entry which is preliminary data.</text>
</comment>
<dbReference type="RefSeq" id="WP_229796239.1">
    <property type="nucleotide sequence ID" value="NZ_BMRG01000018.1"/>
</dbReference>
<dbReference type="InterPro" id="IPR050471">
    <property type="entry name" value="AB_hydrolase"/>
</dbReference>
<dbReference type="PANTHER" id="PTHR43433:SF5">
    <property type="entry name" value="AB HYDROLASE-1 DOMAIN-CONTAINING PROTEIN"/>
    <property type="match status" value="1"/>
</dbReference>